<dbReference type="InterPro" id="IPR003593">
    <property type="entry name" value="AAA+_ATPase"/>
</dbReference>
<reference evidence="4 5" key="1">
    <citation type="submission" date="2020-08" db="EMBL/GenBank/DDBJ databases">
        <title>Sequencing the genomes of 1000 actinobacteria strains.</title>
        <authorList>
            <person name="Klenk H.-P."/>
        </authorList>
    </citation>
    <scope>NUCLEOTIDE SEQUENCE [LARGE SCALE GENOMIC DNA]</scope>
    <source>
        <strain evidence="4 5">DSM 43582</strain>
    </source>
</reference>
<evidence type="ECO:0000313" key="4">
    <source>
        <dbReference type="EMBL" id="MBB5916209.1"/>
    </source>
</evidence>
<evidence type="ECO:0000256" key="2">
    <source>
        <dbReference type="ARBA" id="ARBA00022840"/>
    </source>
</evidence>
<dbReference type="GO" id="GO:0016887">
    <property type="term" value="F:ATP hydrolysis activity"/>
    <property type="evidence" value="ECO:0007669"/>
    <property type="project" value="InterPro"/>
</dbReference>
<dbReference type="InterPro" id="IPR003439">
    <property type="entry name" value="ABC_transporter-like_ATP-bd"/>
</dbReference>
<sequence>MGVELAVEGLTFGYNGTPVLREITLPAVRSGTVTALVGPNATGKSTLLRCIAGLHRASGSVRIDGEGALDARPGGRAIRRWLGRGAGHDRILYTPQETPPASSITVFEAVLLARQGQLRGRADAAVLDRIGQVLTQLNLDELSTRPISDLSGGQRQLVSLAQAVVREPTVLLLDEPTSNLDLRNQLQILTLIRELARSQPAAIVITVHDLALAARFADQIVVLHGGAVHSAGSPEETITEAMLRDVYQVDATVHAMPDGTLNVAAKRSI</sequence>
<organism evidence="4 5">
    <name type="scientific">Nocardia transvalensis</name>
    <dbReference type="NCBI Taxonomy" id="37333"/>
    <lineage>
        <taxon>Bacteria</taxon>
        <taxon>Bacillati</taxon>
        <taxon>Actinomycetota</taxon>
        <taxon>Actinomycetes</taxon>
        <taxon>Mycobacteriales</taxon>
        <taxon>Nocardiaceae</taxon>
        <taxon>Nocardia</taxon>
    </lineage>
</organism>
<dbReference type="PANTHER" id="PTHR42794:SF2">
    <property type="entry name" value="ABC TRANSPORTER ATP-BINDING PROTEIN"/>
    <property type="match status" value="1"/>
</dbReference>
<evidence type="ECO:0000313" key="5">
    <source>
        <dbReference type="Proteomes" id="UP000540412"/>
    </source>
</evidence>
<feature type="domain" description="ABC transporter" evidence="3">
    <location>
        <begin position="5"/>
        <end position="250"/>
    </location>
</feature>
<dbReference type="PANTHER" id="PTHR42794">
    <property type="entry name" value="HEMIN IMPORT ATP-BINDING PROTEIN HMUV"/>
    <property type="match status" value="1"/>
</dbReference>
<dbReference type="Proteomes" id="UP000540412">
    <property type="component" value="Unassembled WGS sequence"/>
</dbReference>
<evidence type="ECO:0000256" key="1">
    <source>
        <dbReference type="ARBA" id="ARBA00022741"/>
    </source>
</evidence>
<dbReference type="SUPFAM" id="SSF52540">
    <property type="entry name" value="P-loop containing nucleoside triphosphate hydrolases"/>
    <property type="match status" value="1"/>
</dbReference>
<keyword evidence="5" id="KW-1185">Reference proteome</keyword>
<dbReference type="InterPro" id="IPR027417">
    <property type="entry name" value="P-loop_NTPase"/>
</dbReference>
<gene>
    <name evidence="4" type="ORF">BJY24_005121</name>
</gene>
<evidence type="ECO:0000259" key="3">
    <source>
        <dbReference type="PROSITE" id="PS50893"/>
    </source>
</evidence>
<dbReference type="Pfam" id="PF00005">
    <property type="entry name" value="ABC_tran"/>
    <property type="match status" value="1"/>
</dbReference>
<dbReference type="CDD" id="cd03214">
    <property type="entry name" value="ABC_Iron-Siderophores_B12_Hemin"/>
    <property type="match status" value="1"/>
</dbReference>
<keyword evidence="1" id="KW-0547">Nucleotide-binding</keyword>
<proteinExistence type="predicted"/>
<dbReference type="PROSITE" id="PS00211">
    <property type="entry name" value="ABC_TRANSPORTER_1"/>
    <property type="match status" value="1"/>
</dbReference>
<dbReference type="PROSITE" id="PS50893">
    <property type="entry name" value="ABC_TRANSPORTER_2"/>
    <property type="match status" value="1"/>
</dbReference>
<dbReference type="SMART" id="SM00382">
    <property type="entry name" value="AAA"/>
    <property type="match status" value="1"/>
</dbReference>
<dbReference type="GO" id="GO:0005524">
    <property type="term" value="F:ATP binding"/>
    <property type="evidence" value="ECO:0007669"/>
    <property type="project" value="UniProtKB-KW"/>
</dbReference>
<dbReference type="InterPro" id="IPR017871">
    <property type="entry name" value="ABC_transporter-like_CS"/>
</dbReference>
<accession>A0A7W9PHH7</accession>
<protein>
    <submittedName>
        <fullName evidence="4">Iron complex transport system ATP-binding protein</fullName>
    </submittedName>
</protein>
<dbReference type="EMBL" id="JACHIT010000002">
    <property type="protein sequence ID" value="MBB5916209.1"/>
    <property type="molecule type" value="Genomic_DNA"/>
</dbReference>
<dbReference type="Gene3D" id="3.40.50.300">
    <property type="entry name" value="P-loop containing nucleotide triphosphate hydrolases"/>
    <property type="match status" value="1"/>
</dbReference>
<dbReference type="AlphaFoldDB" id="A0A7W9PHH7"/>
<comment type="caution">
    <text evidence="4">The sequence shown here is derived from an EMBL/GenBank/DDBJ whole genome shotgun (WGS) entry which is preliminary data.</text>
</comment>
<name>A0A7W9PHH7_9NOCA</name>
<dbReference type="RefSeq" id="WP_040752335.1">
    <property type="nucleotide sequence ID" value="NZ_JACHIT010000002.1"/>
</dbReference>
<keyword evidence="2 4" id="KW-0067">ATP-binding</keyword>